<evidence type="ECO:0000313" key="2">
    <source>
        <dbReference type="EMBL" id="KKK49665.1"/>
    </source>
</evidence>
<dbReference type="InterPro" id="IPR011047">
    <property type="entry name" value="Quinoprotein_ADH-like_sf"/>
</dbReference>
<proteinExistence type="predicted"/>
<sequence length="125" mass="13588">MRKCIMLAVIIGFGAPQLPAEEAKREWPSFHGPSRDNKSTETGLLKKWPEGGPKLLWTASGLGKGYSSVTIAGGLIYTAGMVEKQTYVIALDLDGKQKWRKPNGKSWVSKRSYSAAYAGARSTPT</sequence>
<dbReference type="EMBL" id="LAZR01068423">
    <property type="protein sequence ID" value="KKK49665.1"/>
    <property type="molecule type" value="Genomic_DNA"/>
</dbReference>
<gene>
    <name evidence="2" type="ORF">LCGC14_3132770</name>
</gene>
<dbReference type="AlphaFoldDB" id="A0A0F8WN23"/>
<feature type="non-terminal residue" evidence="2">
    <location>
        <position position="125"/>
    </location>
</feature>
<evidence type="ECO:0000256" key="1">
    <source>
        <dbReference type="SAM" id="MobiDB-lite"/>
    </source>
</evidence>
<accession>A0A0F8WN23</accession>
<feature type="compositionally biased region" description="Basic and acidic residues" evidence="1">
    <location>
        <begin position="24"/>
        <end position="39"/>
    </location>
</feature>
<dbReference type="PANTHER" id="PTHR34512">
    <property type="entry name" value="CELL SURFACE PROTEIN"/>
    <property type="match status" value="1"/>
</dbReference>
<dbReference type="Gene3D" id="2.130.10.10">
    <property type="entry name" value="YVTN repeat-like/Quinoprotein amine dehydrogenase"/>
    <property type="match status" value="1"/>
</dbReference>
<protein>
    <submittedName>
        <fullName evidence="2">Uncharacterized protein</fullName>
    </submittedName>
</protein>
<comment type="caution">
    <text evidence="2">The sequence shown here is derived from an EMBL/GenBank/DDBJ whole genome shotgun (WGS) entry which is preliminary data.</text>
</comment>
<reference evidence="2" key="1">
    <citation type="journal article" date="2015" name="Nature">
        <title>Complex archaea that bridge the gap between prokaryotes and eukaryotes.</title>
        <authorList>
            <person name="Spang A."/>
            <person name="Saw J.H."/>
            <person name="Jorgensen S.L."/>
            <person name="Zaremba-Niedzwiedzka K."/>
            <person name="Martijn J."/>
            <person name="Lind A.E."/>
            <person name="van Eijk R."/>
            <person name="Schleper C."/>
            <person name="Guy L."/>
            <person name="Ettema T.J."/>
        </authorList>
    </citation>
    <scope>NUCLEOTIDE SEQUENCE</scope>
</reference>
<dbReference type="PANTHER" id="PTHR34512:SF30">
    <property type="entry name" value="OUTER MEMBRANE PROTEIN ASSEMBLY FACTOR BAMB"/>
    <property type="match status" value="1"/>
</dbReference>
<name>A0A0F8WN23_9ZZZZ</name>
<dbReference type="InterPro" id="IPR015943">
    <property type="entry name" value="WD40/YVTN_repeat-like_dom_sf"/>
</dbReference>
<dbReference type="SUPFAM" id="SSF50998">
    <property type="entry name" value="Quinoprotein alcohol dehydrogenase-like"/>
    <property type="match status" value="1"/>
</dbReference>
<feature type="region of interest" description="Disordered" evidence="1">
    <location>
        <begin position="24"/>
        <end position="45"/>
    </location>
</feature>
<organism evidence="2">
    <name type="scientific">marine sediment metagenome</name>
    <dbReference type="NCBI Taxonomy" id="412755"/>
    <lineage>
        <taxon>unclassified sequences</taxon>
        <taxon>metagenomes</taxon>
        <taxon>ecological metagenomes</taxon>
    </lineage>
</organism>